<organism evidence="3 4">
    <name type="scientific">Clostridium botulinum (strain Hall / ATCC 3502 / NCTC 13319 / Type A)</name>
    <dbReference type="NCBI Taxonomy" id="441771"/>
    <lineage>
        <taxon>Bacteria</taxon>
        <taxon>Bacillati</taxon>
        <taxon>Bacillota</taxon>
        <taxon>Clostridia</taxon>
        <taxon>Eubacteriales</taxon>
        <taxon>Clostridiaceae</taxon>
        <taxon>Clostridium</taxon>
    </lineage>
</organism>
<feature type="domain" description="Phage terminase large subunit N-terminal" evidence="1">
    <location>
        <begin position="27"/>
        <end position="231"/>
    </location>
</feature>
<dbReference type="NCBIfam" id="TIGR01547">
    <property type="entry name" value="phage_term_2"/>
    <property type="match status" value="1"/>
</dbReference>
<keyword evidence="4" id="KW-1185">Reference proteome</keyword>
<dbReference type="InterPro" id="IPR027417">
    <property type="entry name" value="P-loop_NTPase"/>
</dbReference>
<dbReference type="HOGENOM" id="CLU_035697_3_0_9"/>
<evidence type="ECO:0000313" key="3">
    <source>
        <dbReference type="EMBL" id="CAL83898.1"/>
    </source>
</evidence>
<dbReference type="InterPro" id="IPR006437">
    <property type="entry name" value="Phage_terminase_lsu"/>
</dbReference>
<dbReference type="InterPro" id="IPR035413">
    <property type="entry name" value="Terminase_L_C"/>
</dbReference>
<dbReference type="Pfam" id="PF17288">
    <property type="entry name" value="Terminase_3C"/>
    <property type="match status" value="1"/>
</dbReference>
<dbReference type="PATRIC" id="fig|413999.7.peg.2330"/>
<dbReference type="InterPro" id="IPR035412">
    <property type="entry name" value="Terminase_L_N"/>
</dbReference>
<dbReference type="AlphaFoldDB" id="A5I4C6"/>
<dbReference type="Proteomes" id="UP000001986">
    <property type="component" value="Chromosome"/>
</dbReference>
<dbReference type="Pfam" id="PF04466">
    <property type="entry name" value="Terminase_3"/>
    <property type="match status" value="1"/>
</dbReference>
<dbReference type="PANTHER" id="PTHR39184">
    <property type="match status" value="1"/>
</dbReference>
<dbReference type="KEGG" id="cbo:CBO2355"/>
<evidence type="ECO:0000259" key="2">
    <source>
        <dbReference type="Pfam" id="PF17288"/>
    </source>
</evidence>
<dbReference type="Gene3D" id="3.30.420.280">
    <property type="match status" value="1"/>
</dbReference>
<dbReference type="InterPro" id="IPR052380">
    <property type="entry name" value="Viral_DNA_packaging_terminase"/>
</dbReference>
<reference evidence="3 4" key="1">
    <citation type="journal article" date="2007" name="Genome Res.">
        <title>Genome sequence of a proteolytic (Group I) Clostridium botulinum strain Hall A and comparative analysis of the clostridial genomes.</title>
        <authorList>
            <person name="Sebaihia M."/>
            <person name="Peck M.W."/>
            <person name="Minton N.P."/>
            <person name="Thomson N.R."/>
            <person name="Holden M.T.G."/>
            <person name="Mitchell W.J."/>
            <person name="Carter A.T."/>
            <person name="Bentley S.D."/>
            <person name="Mason D.R."/>
            <person name="Crossman L."/>
            <person name="Paul C.J."/>
            <person name="Ivens A."/>
            <person name="Wells-Bennik M.H.J."/>
            <person name="Davis I.J."/>
            <person name="Cerdeno-Tarraga A.M."/>
            <person name="Churcher C."/>
            <person name="Quail M.A."/>
            <person name="Chillingworth T."/>
            <person name="Feltwell T."/>
            <person name="Fraser A."/>
            <person name="Goodhead I."/>
            <person name="Hance Z."/>
            <person name="Jagels K."/>
            <person name="Larke N."/>
            <person name="Maddison M."/>
            <person name="Moule S."/>
            <person name="Mungall K."/>
            <person name="Norbertczak H."/>
            <person name="Rabbinowitsch E."/>
            <person name="Sanders M."/>
            <person name="Simmonds M."/>
            <person name="White B."/>
            <person name="Whithead S."/>
            <person name="Parkhill J."/>
        </authorList>
    </citation>
    <scope>NUCLEOTIDE SEQUENCE [LARGE SCALE GENOMIC DNA]</scope>
    <source>
        <strain evidence="4">Hall / ATCC 3502 / NCTC 13319 / Type A [Sanger]</strain>
    </source>
</reference>
<name>A5I4C6_CLOBH</name>
<evidence type="ECO:0000313" key="4">
    <source>
        <dbReference type="Proteomes" id="UP000001986"/>
    </source>
</evidence>
<accession>A5I4C6</accession>
<dbReference type="EMBL" id="AM412317">
    <property type="protein sequence ID" value="CAL83898.1"/>
    <property type="molecule type" value="Genomic_DNA"/>
</dbReference>
<sequence>MIKVKLKSIIAESFYDAHRDIKKKLHTHYWFKGGRGSTKSSFISIEIVLGIMRDAQEEIYSNGLVIRRVKETLRESVYDQIKWAIYMLGVEDEWDMPESKLRITYKPTGQAILFRGADKVKKLKSTKVSKGWIKYIWYEEADEFENYDKIRNVNQSLMRGGPEFEVFYSFNPPESQRNWTNMEVLEERKDKFVHHSTYLTVPKEWLGEQFVIEAEHLKKVNKTKYDHDYLGAVTGTGGEVFRNVTVRNITDDEIKVFDHVKNGLDFGYAADPLAYIKCHYDKTRKRLYIFDEIVKVQLGNSKAVKLIKEKNKLNMRVTADSAEPRTISEFRKLGLNIIGAIKGPDSVEHGIKFLSEEIEEIIIDPIRCPNAKREFLGYELEKDKDGNFKGEYPDKNNHTIDATRYALERDILRFNEEKKYNDKVYKKGKGVVKKTTTDPYGRKGGTVF</sequence>
<dbReference type="GeneID" id="5186610"/>
<evidence type="ECO:0000259" key="1">
    <source>
        <dbReference type="Pfam" id="PF04466"/>
    </source>
</evidence>
<gene>
    <name evidence="3" type="ordered locus">CBO2355</name>
</gene>
<feature type="domain" description="Phage terminase large subunit C-terminal" evidence="2">
    <location>
        <begin position="265"/>
        <end position="408"/>
    </location>
</feature>
<dbReference type="Gene3D" id="3.40.50.300">
    <property type="entry name" value="P-loop containing nucleotide triphosphate hydrolases"/>
    <property type="match status" value="1"/>
</dbReference>
<proteinExistence type="predicted"/>
<protein>
    <submittedName>
        <fullName evidence="3">Terminase large subunit</fullName>
    </submittedName>
</protein>
<dbReference type="PANTHER" id="PTHR39184:SF1">
    <property type="entry name" value="PBSX PHAGE TERMINASE LARGE SUBUNIT"/>
    <property type="match status" value="1"/>
</dbReference>